<feature type="coiled-coil region" evidence="1">
    <location>
        <begin position="166"/>
        <end position="193"/>
    </location>
</feature>
<dbReference type="Proteomes" id="UP000596742">
    <property type="component" value="Unassembled WGS sequence"/>
</dbReference>
<evidence type="ECO:0000256" key="1">
    <source>
        <dbReference type="SAM" id="Coils"/>
    </source>
</evidence>
<dbReference type="AlphaFoldDB" id="A0A8B6F9V5"/>
<proteinExistence type="predicted"/>
<reference evidence="2" key="1">
    <citation type="submission" date="2018-11" db="EMBL/GenBank/DDBJ databases">
        <authorList>
            <person name="Alioto T."/>
            <person name="Alioto T."/>
        </authorList>
    </citation>
    <scope>NUCLEOTIDE SEQUENCE</scope>
</reference>
<keyword evidence="3" id="KW-1185">Reference proteome</keyword>
<keyword evidence="1" id="KW-0175">Coiled coil</keyword>
<sequence length="222" mass="26572">MERKSSLTVSTHLQEEQLIDAYFHDFEVFDDTLKNILTKYTYQAIQKRKSVELRVEDYEKYREILPSVFERNLDIENLKDGHQCLMYSLTWPPFATFLEMFNDQQFFVSLNENCQKWIRKFIDVLKAVCDGICDGTVSVNDLRFILKNLENFRSVVRQLNEVTINMDNFESIIQTRRKEIEKYEEVADHVEKLNRVCERYLGAKMKEMEKRPQKCFLHVGEL</sequence>
<gene>
    <name evidence="2" type="ORF">MGAL_10B090748</name>
</gene>
<evidence type="ECO:0000313" key="2">
    <source>
        <dbReference type="EMBL" id="VDI45896.1"/>
    </source>
</evidence>
<name>A0A8B6F9V5_MYTGA</name>
<comment type="caution">
    <text evidence="2">The sequence shown here is derived from an EMBL/GenBank/DDBJ whole genome shotgun (WGS) entry which is preliminary data.</text>
</comment>
<organism evidence="2 3">
    <name type="scientific">Mytilus galloprovincialis</name>
    <name type="common">Mediterranean mussel</name>
    <dbReference type="NCBI Taxonomy" id="29158"/>
    <lineage>
        <taxon>Eukaryota</taxon>
        <taxon>Metazoa</taxon>
        <taxon>Spiralia</taxon>
        <taxon>Lophotrochozoa</taxon>
        <taxon>Mollusca</taxon>
        <taxon>Bivalvia</taxon>
        <taxon>Autobranchia</taxon>
        <taxon>Pteriomorphia</taxon>
        <taxon>Mytilida</taxon>
        <taxon>Mytiloidea</taxon>
        <taxon>Mytilidae</taxon>
        <taxon>Mytilinae</taxon>
        <taxon>Mytilus</taxon>
    </lineage>
</organism>
<evidence type="ECO:0000313" key="3">
    <source>
        <dbReference type="Proteomes" id="UP000596742"/>
    </source>
</evidence>
<dbReference type="EMBL" id="UYJE01006422">
    <property type="protein sequence ID" value="VDI45896.1"/>
    <property type="molecule type" value="Genomic_DNA"/>
</dbReference>
<accession>A0A8B6F9V5</accession>
<protein>
    <submittedName>
        <fullName evidence="2">Uncharacterized protein</fullName>
    </submittedName>
</protein>